<keyword evidence="4" id="KW-1185">Reference proteome</keyword>
<gene>
    <name evidence="3" type="ORF">CNX65_26700</name>
</gene>
<dbReference type="KEGG" id="apre:CNX65_26700"/>
<accession>A0A290ZBL1</accession>
<dbReference type="Pfam" id="PF13581">
    <property type="entry name" value="HATPase_c_2"/>
    <property type="match status" value="1"/>
</dbReference>
<proteinExistence type="predicted"/>
<organism evidence="3 4">
    <name type="scientific">Actinosynnema pretiosum</name>
    <dbReference type="NCBI Taxonomy" id="42197"/>
    <lineage>
        <taxon>Bacteria</taxon>
        <taxon>Bacillati</taxon>
        <taxon>Actinomycetota</taxon>
        <taxon>Actinomycetes</taxon>
        <taxon>Pseudonocardiales</taxon>
        <taxon>Pseudonocardiaceae</taxon>
        <taxon>Actinosynnema</taxon>
    </lineage>
</organism>
<dbReference type="InterPro" id="IPR036513">
    <property type="entry name" value="STAS_dom_sf"/>
</dbReference>
<dbReference type="Gene3D" id="3.30.750.24">
    <property type="entry name" value="STAS domain"/>
    <property type="match status" value="1"/>
</dbReference>
<keyword evidence="3" id="KW-0418">Kinase</keyword>
<dbReference type="InterPro" id="IPR050267">
    <property type="entry name" value="Anti-sigma-factor_SerPK"/>
</dbReference>
<dbReference type="RefSeq" id="WP_096496216.1">
    <property type="nucleotide sequence ID" value="NZ_CP023445.1"/>
</dbReference>
<dbReference type="CDD" id="cd16936">
    <property type="entry name" value="HATPase_RsbW-like"/>
    <property type="match status" value="1"/>
</dbReference>
<dbReference type="Gene3D" id="3.30.565.10">
    <property type="entry name" value="Histidine kinase-like ATPase, C-terminal domain"/>
    <property type="match status" value="1"/>
</dbReference>
<dbReference type="GO" id="GO:0004674">
    <property type="term" value="F:protein serine/threonine kinase activity"/>
    <property type="evidence" value="ECO:0007669"/>
    <property type="project" value="UniProtKB-KW"/>
</dbReference>
<reference evidence="3" key="1">
    <citation type="submission" date="2017-09" db="EMBL/GenBank/DDBJ databases">
        <title>Complete Genome Sequence of ansamitocin-producing Bacterium Actinosynnema pretiosum X47.</title>
        <authorList>
            <person name="Cao G."/>
            <person name="Zong G."/>
            <person name="Zhong C."/>
            <person name="Fu J."/>
        </authorList>
    </citation>
    <scope>NUCLEOTIDE SEQUENCE [LARGE SCALE GENOMIC DNA]</scope>
    <source>
        <strain evidence="3">X47</strain>
    </source>
</reference>
<evidence type="ECO:0000313" key="3">
    <source>
        <dbReference type="EMBL" id="ATE56420.1"/>
    </source>
</evidence>
<dbReference type="SUPFAM" id="SSF55874">
    <property type="entry name" value="ATPase domain of HSP90 chaperone/DNA topoisomerase II/histidine kinase"/>
    <property type="match status" value="1"/>
</dbReference>
<dbReference type="PANTHER" id="PTHR35526:SF3">
    <property type="entry name" value="ANTI-SIGMA-F FACTOR RSBW"/>
    <property type="match status" value="1"/>
</dbReference>
<keyword evidence="3" id="KW-0808">Transferase</keyword>
<keyword evidence="1 3" id="KW-0723">Serine/threonine-protein kinase</keyword>
<evidence type="ECO:0000259" key="2">
    <source>
        <dbReference type="Pfam" id="PF13581"/>
    </source>
</evidence>
<dbReference type="InterPro" id="IPR003594">
    <property type="entry name" value="HATPase_dom"/>
</dbReference>
<feature type="domain" description="Histidine kinase/HSP90-like ATPase" evidence="2">
    <location>
        <begin position="14"/>
        <end position="129"/>
    </location>
</feature>
<dbReference type="InterPro" id="IPR036890">
    <property type="entry name" value="HATPase_C_sf"/>
</dbReference>
<dbReference type="PANTHER" id="PTHR35526">
    <property type="entry name" value="ANTI-SIGMA-F FACTOR RSBW-RELATED"/>
    <property type="match status" value="1"/>
</dbReference>
<protein>
    <submittedName>
        <fullName evidence="3">Serine/threonine protein kinase</fullName>
    </submittedName>
</protein>
<dbReference type="EMBL" id="CP023445">
    <property type="protein sequence ID" value="ATE56420.1"/>
    <property type="molecule type" value="Genomic_DNA"/>
</dbReference>
<dbReference type="Proteomes" id="UP000218505">
    <property type="component" value="Chromosome"/>
</dbReference>
<name>A0A290ZBL1_9PSEU</name>
<dbReference type="AlphaFoldDB" id="A0A290ZBL1"/>
<evidence type="ECO:0000313" key="4">
    <source>
        <dbReference type="Proteomes" id="UP000218505"/>
    </source>
</evidence>
<sequence>MTDQLADRHWRAEFPAEPARLSALRQRVDRWLTGLGVEQDDRYDLLMAVNEAVSNSIEHAYPPGSPGSVRVEATAEPGGRVRVVVADDGRWRVPPPGLSSRGRGLLLMRESVDEVLLDRSPGGTTVVLVLSGRHAPGTTRLAVSAHQEVVVRERAGWVEVVVRGDVPVRAGPAVRRAILTAARGGAVPVVVDLRELGDRADGLVRSLRAVASAAADAGTRVVVRAPEGGPAHRALVASGVDQVVDLVEHASPGHRPAPRPPTGER</sequence>
<evidence type="ECO:0000256" key="1">
    <source>
        <dbReference type="ARBA" id="ARBA00022527"/>
    </source>
</evidence>